<dbReference type="Proteomes" id="UP000823618">
    <property type="component" value="Unassembled WGS sequence"/>
</dbReference>
<dbReference type="AlphaFoldDB" id="A0A9D9I029"/>
<comment type="caution">
    <text evidence="1">The sequence shown here is derived from an EMBL/GenBank/DDBJ whole genome shotgun (WGS) entry which is preliminary data.</text>
</comment>
<organism evidence="1 2">
    <name type="scientific">Candidatus Scybalomonas excrementavium</name>
    <dbReference type="NCBI Taxonomy" id="2840943"/>
    <lineage>
        <taxon>Bacteria</taxon>
        <taxon>Bacillati</taxon>
        <taxon>Bacillota</taxon>
        <taxon>Clostridia</taxon>
        <taxon>Lachnospirales</taxon>
        <taxon>Lachnospiraceae</taxon>
        <taxon>Lachnospiraceae incertae sedis</taxon>
        <taxon>Candidatus Scybalomonas</taxon>
    </lineage>
</organism>
<name>A0A9D9I029_9FIRM</name>
<reference evidence="1" key="2">
    <citation type="journal article" date="2021" name="PeerJ">
        <title>Extensive microbial diversity within the chicken gut microbiome revealed by metagenomics and culture.</title>
        <authorList>
            <person name="Gilroy R."/>
            <person name="Ravi A."/>
            <person name="Getino M."/>
            <person name="Pursley I."/>
            <person name="Horton D.L."/>
            <person name="Alikhan N.F."/>
            <person name="Baker D."/>
            <person name="Gharbi K."/>
            <person name="Hall N."/>
            <person name="Watson M."/>
            <person name="Adriaenssens E.M."/>
            <person name="Foster-Nyarko E."/>
            <person name="Jarju S."/>
            <person name="Secka A."/>
            <person name="Antonio M."/>
            <person name="Oren A."/>
            <person name="Chaudhuri R.R."/>
            <person name="La Ragione R."/>
            <person name="Hildebrand F."/>
            <person name="Pallen M.J."/>
        </authorList>
    </citation>
    <scope>NUCLEOTIDE SEQUENCE</scope>
    <source>
        <strain evidence="1">E3-2379</strain>
    </source>
</reference>
<reference evidence="1" key="1">
    <citation type="submission" date="2020-10" db="EMBL/GenBank/DDBJ databases">
        <authorList>
            <person name="Gilroy R."/>
        </authorList>
    </citation>
    <scope>NUCLEOTIDE SEQUENCE</scope>
    <source>
        <strain evidence="1">E3-2379</strain>
    </source>
</reference>
<evidence type="ECO:0000313" key="2">
    <source>
        <dbReference type="Proteomes" id="UP000823618"/>
    </source>
</evidence>
<protein>
    <submittedName>
        <fullName evidence="1">Uncharacterized protein</fullName>
    </submittedName>
</protein>
<sequence>MFNMEDEKTIGLGESYLFATETYENSYASLLKILQGSYNLNAPEKLENKEDISLSEIIEYLHSLD</sequence>
<accession>A0A9D9I029</accession>
<proteinExistence type="predicted"/>
<gene>
    <name evidence="1" type="ORF">IAC13_02370</name>
</gene>
<evidence type="ECO:0000313" key="1">
    <source>
        <dbReference type="EMBL" id="MBO8462759.1"/>
    </source>
</evidence>
<dbReference type="EMBL" id="JADIML010000073">
    <property type="protein sequence ID" value="MBO8462759.1"/>
    <property type="molecule type" value="Genomic_DNA"/>
</dbReference>